<evidence type="ECO:0000313" key="1">
    <source>
        <dbReference type="EMBL" id="DAD77697.1"/>
    </source>
</evidence>
<sequence length="197" mass="22320">MNFKKIGITDIHTLNATYTNTDGDTITLSGGNAVHPDVLNAFRALIPHLALLTEQREAFGKTLFALEREKENNEKDNVYRRIGVTSVTIGAKDIILCGQRVTDNGEVIKLVSPKVNLEESLYEYNISLFLAIDGLKNEAKLYVQEKKWKYIQTTLEFAEDEAKKDEDDPFKGVQADEVPPVEDKAKIWRKAKYVKMN</sequence>
<organism evidence="1">
    <name type="scientific">Siphoviridae sp. ctCOj19</name>
    <dbReference type="NCBI Taxonomy" id="2826193"/>
    <lineage>
        <taxon>Viruses</taxon>
        <taxon>Duplodnaviria</taxon>
        <taxon>Heunggongvirae</taxon>
        <taxon>Uroviricota</taxon>
        <taxon>Caudoviricetes</taxon>
    </lineage>
</organism>
<name>A0A8S5M5T9_9CAUD</name>
<protein>
    <submittedName>
        <fullName evidence="1">Uncharacterized protein</fullName>
    </submittedName>
</protein>
<dbReference type="EMBL" id="BK014831">
    <property type="protein sequence ID" value="DAD77697.1"/>
    <property type="molecule type" value="Genomic_DNA"/>
</dbReference>
<accession>A0A8S5M5T9</accession>
<reference evidence="1" key="1">
    <citation type="journal article" date="2021" name="Proc. Natl. Acad. Sci. U.S.A.">
        <title>A Catalog of Tens of Thousands of Viruses from Human Metagenomes Reveals Hidden Associations with Chronic Diseases.</title>
        <authorList>
            <person name="Tisza M.J."/>
            <person name="Buck C.B."/>
        </authorList>
    </citation>
    <scope>NUCLEOTIDE SEQUENCE</scope>
    <source>
        <strain evidence="1">CtCOj19</strain>
    </source>
</reference>
<proteinExistence type="predicted"/>